<comment type="caution">
    <text evidence="1">The sequence shown here is derived from an EMBL/GenBank/DDBJ whole genome shotgun (WGS) entry which is preliminary data.</text>
</comment>
<dbReference type="SUPFAM" id="SSF51182">
    <property type="entry name" value="RmlC-like cupins"/>
    <property type="match status" value="1"/>
</dbReference>
<dbReference type="InterPro" id="IPR014710">
    <property type="entry name" value="RmlC-like_jellyroll"/>
</dbReference>
<dbReference type="PANTHER" id="PTHR37694">
    <property type="entry name" value="SLR8022 PROTEIN"/>
    <property type="match status" value="1"/>
</dbReference>
<evidence type="ECO:0000313" key="2">
    <source>
        <dbReference type="Proteomes" id="UP001426770"/>
    </source>
</evidence>
<dbReference type="CDD" id="cd02230">
    <property type="entry name" value="cupin_HP0902-like"/>
    <property type="match status" value="1"/>
</dbReference>
<dbReference type="EMBL" id="BAABRR010000005">
    <property type="protein sequence ID" value="GAA5518780.1"/>
    <property type="molecule type" value="Genomic_DNA"/>
</dbReference>
<organism evidence="1 2">
    <name type="scientific">Demequina sediminis</name>
    <dbReference type="NCBI Taxonomy" id="1930058"/>
    <lineage>
        <taxon>Bacteria</taxon>
        <taxon>Bacillati</taxon>
        <taxon>Actinomycetota</taxon>
        <taxon>Actinomycetes</taxon>
        <taxon>Micrococcales</taxon>
        <taxon>Demequinaceae</taxon>
        <taxon>Demequina</taxon>
    </lineage>
</organism>
<reference evidence="1 2" key="1">
    <citation type="submission" date="2024-02" db="EMBL/GenBank/DDBJ databases">
        <title>Lysinimicrobium sediminis NBRC 112286.</title>
        <authorList>
            <person name="Ichikawa N."/>
            <person name="Katano-Makiyama Y."/>
            <person name="Hidaka K."/>
        </authorList>
    </citation>
    <scope>NUCLEOTIDE SEQUENCE [LARGE SCALE GENOMIC DNA]</scope>
    <source>
        <strain evidence="1 2">NBRC 112286</strain>
    </source>
</reference>
<dbReference type="InterPro" id="IPR011051">
    <property type="entry name" value="RmlC_Cupin_sf"/>
</dbReference>
<dbReference type="PANTHER" id="PTHR37694:SF1">
    <property type="entry name" value="SLR8022 PROTEIN"/>
    <property type="match status" value="1"/>
</dbReference>
<evidence type="ECO:0008006" key="3">
    <source>
        <dbReference type="Google" id="ProtNLM"/>
    </source>
</evidence>
<dbReference type="Proteomes" id="UP001426770">
    <property type="component" value="Unassembled WGS sequence"/>
</dbReference>
<gene>
    <name evidence="1" type="ORF">Lsed01_01213</name>
</gene>
<sequence length="114" mass="12307">MDVTRLDALVDGELEVARGASSGRHATTLMGDRDSDLRQTVIALAQGHRLGDHESPGEATLLVLRGAVRVVALDRAVDLDQGDYLRIPRERHSLEALSDCAVLLTVATRGERVP</sequence>
<keyword evidence="2" id="KW-1185">Reference proteome</keyword>
<protein>
    <recommendedName>
        <fullName evidence="3">Cupin</fullName>
    </recommendedName>
</protein>
<name>A0ABP9WG77_9MICO</name>
<dbReference type="RefSeq" id="WP_345379096.1">
    <property type="nucleotide sequence ID" value="NZ_BAABRR010000005.1"/>
</dbReference>
<dbReference type="Gene3D" id="2.60.120.10">
    <property type="entry name" value="Jelly Rolls"/>
    <property type="match status" value="1"/>
</dbReference>
<proteinExistence type="predicted"/>
<accession>A0ABP9WG77</accession>
<evidence type="ECO:0000313" key="1">
    <source>
        <dbReference type="EMBL" id="GAA5518780.1"/>
    </source>
</evidence>